<feature type="compositionally biased region" description="Polar residues" evidence="3">
    <location>
        <begin position="354"/>
        <end position="367"/>
    </location>
</feature>
<feature type="compositionally biased region" description="Polar residues" evidence="3">
    <location>
        <begin position="520"/>
        <end position="536"/>
    </location>
</feature>
<dbReference type="InterPro" id="IPR006600">
    <property type="entry name" value="HTH_CenpB_DNA-bd_dom"/>
</dbReference>
<organism evidence="5 6">
    <name type="scientific">Pseudomicrostroma glucosiphilum</name>
    <dbReference type="NCBI Taxonomy" id="1684307"/>
    <lineage>
        <taxon>Eukaryota</taxon>
        <taxon>Fungi</taxon>
        <taxon>Dikarya</taxon>
        <taxon>Basidiomycota</taxon>
        <taxon>Ustilaginomycotina</taxon>
        <taxon>Exobasidiomycetes</taxon>
        <taxon>Microstromatales</taxon>
        <taxon>Microstromatales incertae sedis</taxon>
        <taxon>Pseudomicrostroma</taxon>
    </lineage>
</organism>
<keyword evidence="1" id="KW-0238">DNA-binding</keyword>
<dbReference type="STRING" id="1684307.A0A316U4R1"/>
<dbReference type="OrthoDB" id="9909311at2759"/>
<dbReference type="Pfam" id="PF03221">
    <property type="entry name" value="HTH_Tnp_Tc5"/>
    <property type="match status" value="1"/>
</dbReference>
<evidence type="ECO:0000256" key="1">
    <source>
        <dbReference type="ARBA" id="ARBA00023125"/>
    </source>
</evidence>
<evidence type="ECO:0000259" key="4">
    <source>
        <dbReference type="PROSITE" id="PS51253"/>
    </source>
</evidence>
<dbReference type="EMBL" id="KZ819330">
    <property type="protein sequence ID" value="PWN19814.1"/>
    <property type="molecule type" value="Genomic_DNA"/>
</dbReference>
<protein>
    <recommendedName>
        <fullName evidence="4">HTH CENPB-type domain-containing protein</fullName>
    </recommendedName>
</protein>
<dbReference type="PANTHER" id="PTHR19303:SF70">
    <property type="entry name" value="HTH CENPB-TYPE DOMAIN-CONTAINING PROTEIN"/>
    <property type="match status" value="1"/>
</dbReference>
<feature type="compositionally biased region" description="Polar residues" evidence="3">
    <location>
        <begin position="116"/>
        <end position="126"/>
    </location>
</feature>
<dbReference type="InterPro" id="IPR007889">
    <property type="entry name" value="HTH_Psq"/>
</dbReference>
<reference evidence="5 6" key="1">
    <citation type="journal article" date="2018" name="Mol. Biol. Evol.">
        <title>Broad Genomic Sampling Reveals a Smut Pathogenic Ancestry of the Fungal Clade Ustilaginomycotina.</title>
        <authorList>
            <person name="Kijpornyongpan T."/>
            <person name="Mondo S.J."/>
            <person name="Barry K."/>
            <person name="Sandor L."/>
            <person name="Lee J."/>
            <person name="Lipzen A."/>
            <person name="Pangilinan J."/>
            <person name="LaButti K."/>
            <person name="Hainaut M."/>
            <person name="Henrissat B."/>
            <person name="Grigoriev I.V."/>
            <person name="Spatafora J.W."/>
            <person name="Aime M.C."/>
        </authorList>
    </citation>
    <scope>NUCLEOTIDE SEQUENCE [LARGE SCALE GENOMIC DNA]</scope>
    <source>
        <strain evidence="5 6">MCA 4718</strain>
    </source>
</reference>
<gene>
    <name evidence="5" type="ORF">BCV69DRAFT_278069</name>
</gene>
<keyword evidence="6" id="KW-1185">Reference proteome</keyword>
<feature type="compositionally biased region" description="Polar residues" evidence="3">
    <location>
        <begin position="690"/>
        <end position="709"/>
    </location>
</feature>
<dbReference type="GO" id="GO:0005634">
    <property type="term" value="C:nucleus"/>
    <property type="evidence" value="ECO:0007669"/>
    <property type="project" value="TreeGrafter"/>
</dbReference>
<dbReference type="GO" id="GO:0003677">
    <property type="term" value="F:DNA binding"/>
    <property type="evidence" value="ECO:0007669"/>
    <property type="project" value="UniProtKB-KW"/>
</dbReference>
<dbReference type="AlphaFoldDB" id="A0A316U4R1"/>
<feature type="region of interest" description="Disordered" evidence="3">
    <location>
        <begin position="249"/>
        <end position="376"/>
    </location>
</feature>
<dbReference type="SUPFAM" id="SSF46689">
    <property type="entry name" value="Homeodomain-like"/>
    <property type="match status" value="2"/>
</dbReference>
<feature type="region of interest" description="Disordered" evidence="3">
    <location>
        <begin position="517"/>
        <end position="609"/>
    </location>
</feature>
<feature type="compositionally biased region" description="Polar residues" evidence="3">
    <location>
        <begin position="768"/>
        <end position="786"/>
    </location>
</feature>
<feature type="region of interest" description="Disordered" evidence="3">
    <location>
        <begin position="659"/>
        <end position="743"/>
    </location>
</feature>
<keyword evidence="2" id="KW-0539">Nucleus</keyword>
<dbReference type="PROSITE" id="PS51253">
    <property type="entry name" value="HTH_CENPB"/>
    <property type="match status" value="1"/>
</dbReference>
<name>A0A316U4R1_9BASI</name>
<evidence type="ECO:0000313" key="5">
    <source>
        <dbReference type="EMBL" id="PWN19814.1"/>
    </source>
</evidence>
<evidence type="ECO:0000256" key="3">
    <source>
        <dbReference type="SAM" id="MobiDB-lite"/>
    </source>
</evidence>
<dbReference type="InterPro" id="IPR050863">
    <property type="entry name" value="CenT-Element_Derived"/>
</dbReference>
<feature type="compositionally biased region" description="Low complexity" evidence="3">
    <location>
        <begin position="300"/>
        <end position="309"/>
    </location>
</feature>
<evidence type="ECO:0000256" key="2">
    <source>
        <dbReference type="ARBA" id="ARBA00023242"/>
    </source>
</evidence>
<dbReference type="InterPro" id="IPR009057">
    <property type="entry name" value="Homeodomain-like_sf"/>
</dbReference>
<dbReference type="Gene3D" id="1.10.10.60">
    <property type="entry name" value="Homeodomain-like"/>
    <property type="match status" value="2"/>
</dbReference>
<feature type="compositionally biased region" description="Low complexity" evidence="3">
    <location>
        <begin position="339"/>
        <end position="353"/>
    </location>
</feature>
<sequence length="968" mass="103943">MPVTRANTVRGQGLVEEAIQQVDSQGSSTEVADNLASWYPPGPNVDQLIAGHQAPTWSTVTPLELADSRRSTQDSQHYASLARPASSQALQLDIMRQLQQSSPQSKERDWEGASRQLGNSNFYAPSQDTHATMQQMIHMARHPFGLASSTHMQDHSEAGVNLNVSFPGQSNSPQGSAAMYALCSEPSRGLYISSSDSPFQPIAQSHGHSRHASFDHMTAARHQQEQLLRLQTMTPIRRIDQPYLTMSAPGHEKRLIGPSSAPLSTGPSSRMSSDRAAFLRTLSSGHPFMSSPPSPGQSLVSPSTTPSSVFQTRDADSARHSPVTPASFGDMTRFFGPPSTMASSSNSMSLDESFTSSSGTDRLSRASSIAKDSEGGVKRVEVRRLQGKKRLTVGDRKLVCLRHLENPTQKQEQLAREFGVERSTVSKILKEKEKWLSMPEDSPLQPTAARSRPPKWPVLEQQLGDWMFEVESQGSTVTDSTIREKALEMAQTLYGDIGNFKGSQGWIEKFKERAALSRHGSVSLQEDSGVSKTTQGKVAGAAASSAPPRRHRKTRTTAAAARHQHHVQGGAADHPACGVHSGPGSNSQPIPPLPAKRPHNAITSRAQPTGPAEELMGALKHEDFFHLPESPIVEPAKRRRRLNGPAALSERARINIVESEQENRSGLTGQNAGPTLIKLEQPPAPHFDATASSTFAQAPSAAIVQTSSRRVLRPRNKDPCQRVTRVPSSAPGPQHSQKQGAGASLSIVEGYAQGSTGAVGSEVRNDVEPQTQAVSTSSNTGSSTLQQDKENVLATGSRAERTAGAWSDLPDSSTNHAEHRVPFPSDLPAPSATHDSGKDEAAQSHRRSAASASNNAKKPCAQMGQASSISLLQARSSLEVVIRYLSQTSQGTEQHESETEVGAGLEAEFGAGAGVGAGAGKEFGPGWVHHRHFLSMGSLQSTLEGLIDRETGKEKEGAGQDWRGEEEM</sequence>
<feature type="region of interest" description="Disordered" evidence="3">
    <location>
        <begin position="98"/>
        <end position="126"/>
    </location>
</feature>
<feature type="compositionally biased region" description="Polar residues" evidence="3">
    <location>
        <begin position="664"/>
        <end position="673"/>
    </location>
</feature>
<accession>A0A316U4R1</accession>
<feature type="region of interest" description="Disordered" evidence="3">
    <location>
        <begin position="767"/>
        <end position="861"/>
    </location>
</feature>
<proteinExistence type="predicted"/>
<dbReference type="RefSeq" id="XP_025346974.1">
    <property type="nucleotide sequence ID" value="XM_025491190.1"/>
</dbReference>
<evidence type="ECO:0000313" key="6">
    <source>
        <dbReference type="Proteomes" id="UP000245942"/>
    </source>
</evidence>
<feature type="domain" description="HTH CENPB-type" evidence="4">
    <location>
        <begin position="447"/>
        <end position="520"/>
    </location>
</feature>
<feature type="region of interest" description="Disordered" evidence="3">
    <location>
        <begin position="947"/>
        <end position="968"/>
    </location>
</feature>
<dbReference type="GeneID" id="37012924"/>
<dbReference type="SMART" id="SM00674">
    <property type="entry name" value="CENPB"/>
    <property type="match status" value="1"/>
</dbReference>
<dbReference type="Proteomes" id="UP000245942">
    <property type="component" value="Unassembled WGS sequence"/>
</dbReference>
<dbReference type="PANTHER" id="PTHR19303">
    <property type="entry name" value="TRANSPOSON"/>
    <property type="match status" value="1"/>
</dbReference>
<feature type="compositionally biased region" description="Polar residues" evidence="3">
    <location>
        <begin position="261"/>
        <end position="271"/>
    </location>
</feature>
<dbReference type="Pfam" id="PF04218">
    <property type="entry name" value="CENP-B_N"/>
    <property type="match status" value="1"/>
</dbReference>